<organism evidence="3 4">
    <name type="scientific">Paenibacillus agilis</name>
    <dbReference type="NCBI Taxonomy" id="3020863"/>
    <lineage>
        <taxon>Bacteria</taxon>
        <taxon>Bacillati</taxon>
        <taxon>Bacillota</taxon>
        <taxon>Bacilli</taxon>
        <taxon>Bacillales</taxon>
        <taxon>Paenibacillaceae</taxon>
        <taxon>Paenibacillus</taxon>
    </lineage>
</organism>
<proteinExistence type="inferred from homology"/>
<keyword evidence="4" id="KW-1185">Reference proteome</keyword>
<evidence type="ECO:0000259" key="2">
    <source>
        <dbReference type="Pfam" id="PF08327"/>
    </source>
</evidence>
<evidence type="ECO:0000313" key="3">
    <source>
        <dbReference type="EMBL" id="TVX93818.1"/>
    </source>
</evidence>
<sequence>MNKQLIVHNEVSIDAPASAIWEVLVNPQFIKQWDDLPEDFGSAHLTLGGVIDWAGYSRLTVVDFEPEQRLRFALYVPKWPHPAEHYNIGYTYTLSRQGDHILLTSEIGDFAAIPNGESYYEESVKFGNQSVQKIKQLAEQISHRGV</sequence>
<dbReference type="Pfam" id="PF08327">
    <property type="entry name" value="AHSA1"/>
    <property type="match status" value="1"/>
</dbReference>
<dbReference type="InterPro" id="IPR013538">
    <property type="entry name" value="ASHA1/2-like_C"/>
</dbReference>
<dbReference type="OrthoDB" id="2355173at2"/>
<evidence type="ECO:0000256" key="1">
    <source>
        <dbReference type="ARBA" id="ARBA00006817"/>
    </source>
</evidence>
<comment type="caution">
    <text evidence="3">The sequence shown here is derived from an EMBL/GenBank/DDBJ whole genome shotgun (WGS) entry which is preliminary data.</text>
</comment>
<dbReference type="EMBL" id="VNJK01000001">
    <property type="protein sequence ID" value="TVX93818.1"/>
    <property type="molecule type" value="Genomic_DNA"/>
</dbReference>
<comment type="similarity">
    <text evidence="1">Belongs to the AHA1 family.</text>
</comment>
<dbReference type="Gene3D" id="3.30.530.20">
    <property type="match status" value="1"/>
</dbReference>
<reference evidence="3 4" key="1">
    <citation type="submission" date="2019-07" db="EMBL/GenBank/DDBJ databases">
        <authorList>
            <person name="Kim J."/>
        </authorList>
    </citation>
    <scope>NUCLEOTIDE SEQUENCE [LARGE SCALE GENOMIC DNA]</scope>
    <source>
        <strain evidence="3 4">N4</strain>
    </source>
</reference>
<evidence type="ECO:0000313" key="4">
    <source>
        <dbReference type="Proteomes" id="UP000318102"/>
    </source>
</evidence>
<protein>
    <submittedName>
        <fullName evidence="3">SRPBCC domain-containing protein</fullName>
    </submittedName>
</protein>
<accession>A0A559J1P3</accession>
<dbReference type="RefSeq" id="WP_144990672.1">
    <property type="nucleotide sequence ID" value="NZ_VNJK01000001.1"/>
</dbReference>
<name>A0A559J1P3_9BACL</name>
<dbReference type="AlphaFoldDB" id="A0A559J1P3"/>
<dbReference type="Proteomes" id="UP000318102">
    <property type="component" value="Unassembled WGS sequence"/>
</dbReference>
<feature type="domain" description="Activator of Hsp90 ATPase homologue 1/2-like C-terminal" evidence="2">
    <location>
        <begin position="14"/>
        <end position="138"/>
    </location>
</feature>
<gene>
    <name evidence="3" type="ORF">FPZ44_12605</name>
</gene>
<dbReference type="SUPFAM" id="SSF55961">
    <property type="entry name" value="Bet v1-like"/>
    <property type="match status" value="1"/>
</dbReference>
<dbReference type="InterPro" id="IPR023393">
    <property type="entry name" value="START-like_dom_sf"/>
</dbReference>